<evidence type="ECO:0000313" key="1">
    <source>
        <dbReference type="EMBL" id="CEA13807.1"/>
    </source>
</evidence>
<dbReference type="KEGG" id="mfi:DSM1535_1474"/>
<dbReference type="AlphaFoldDB" id="A0A090I934"/>
<dbReference type="GeneID" id="82849972"/>
<dbReference type="EMBL" id="LN515531">
    <property type="protein sequence ID" value="CEA13807.1"/>
    <property type="molecule type" value="Genomic_DNA"/>
</dbReference>
<name>A0A090I934_METFO</name>
<evidence type="ECO:0000313" key="2">
    <source>
        <dbReference type="EMBL" id="MBF4474214.1"/>
    </source>
</evidence>
<dbReference type="EMBL" id="JADIIL010000009">
    <property type="protein sequence ID" value="MBF4474214.1"/>
    <property type="molecule type" value="Genomic_DNA"/>
</dbReference>
<reference evidence="1" key="1">
    <citation type="submission" date="2014-08" db="EMBL/GenBank/DDBJ databases">
        <authorList>
            <person name="Wibberg D."/>
        </authorList>
    </citation>
    <scope>NUCLEOTIDE SEQUENCE</scope>
</reference>
<dbReference type="PATRIC" id="fig|2162.9.peg.1510"/>
<sequence>MKRLIYILTVVLLVVMASGCTTSDEWASNKTYSGNGVTFTYPGTWSENATKTVTTPSGSNNIAAVGSNDEGFAIGSISASGLDTAGIQNVLNQLVQEYQAQGYGASKSITVDGSTATMITTTSKDSSGYYTTIAFWVKNNSLYYAAYVSTSNSTQNMEKVLGTLKTT</sequence>
<dbReference type="RefSeq" id="WP_039376448.1">
    <property type="nucleotide sequence ID" value="NZ_DAISQW010000074.1"/>
</dbReference>
<organism evidence="1">
    <name type="scientific">Methanobacterium formicicum</name>
    <dbReference type="NCBI Taxonomy" id="2162"/>
    <lineage>
        <taxon>Archaea</taxon>
        <taxon>Methanobacteriati</taxon>
        <taxon>Methanobacteriota</taxon>
        <taxon>Methanomada group</taxon>
        <taxon>Methanobacteria</taxon>
        <taxon>Methanobacteriales</taxon>
        <taxon>Methanobacteriaceae</taxon>
        <taxon>Methanobacterium</taxon>
    </lineage>
</organism>
<dbReference type="PROSITE" id="PS51257">
    <property type="entry name" value="PROKAR_LIPOPROTEIN"/>
    <property type="match status" value="1"/>
</dbReference>
<protein>
    <submittedName>
        <fullName evidence="1">Putative secreted protein</fullName>
    </submittedName>
</protein>
<dbReference type="Proteomes" id="UP000606900">
    <property type="component" value="Unassembled WGS sequence"/>
</dbReference>
<accession>A0A090I934</accession>
<gene>
    <name evidence="1" type="ORF">DSM1535_1474</name>
    <name evidence="2" type="ORF">ISP06_01915</name>
</gene>
<proteinExistence type="predicted"/>
<reference evidence="2" key="2">
    <citation type="submission" date="2020-10" db="EMBL/GenBank/DDBJ databases">
        <title>Dehalococcoides mccartyi of a TCE/Cr reducing biochatode.</title>
        <authorList>
            <person name="Matturro B."/>
        </authorList>
    </citation>
    <scope>NUCLEOTIDE SEQUENCE</scope>
    <source>
        <strain evidence="2">Bin2</strain>
    </source>
</reference>